<dbReference type="OrthoDB" id="445695at2759"/>
<comment type="catalytic activity">
    <reaction evidence="1">
        <text>an L-aminoacyl-L-amino acid + H2O = 2 an L-alpha-amino acid</text>
        <dbReference type="Rhea" id="RHEA:48940"/>
        <dbReference type="ChEBI" id="CHEBI:15377"/>
        <dbReference type="ChEBI" id="CHEBI:59869"/>
        <dbReference type="ChEBI" id="CHEBI:77460"/>
        <dbReference type="EC" id="3.4.13.19"/>
    </reaction>
</comment>
<keyword evidence="1" id="KW-1015">Disulfide bond</keyword>
<name>A0A8J2K1Z5_9HEXA</name>
<keyword evidence="1" id="KW-0325">Glycoprotein</keyword>
<feature type="compositionally biased region" description="Basic and acidic residues" evidence="2">
    <location>
        <begin position="261"/>
        <end position="271"/>
    </location>
</feature>
<dbReference type="FunFam" id="3.20.20.140:FF:000030">
    <property type="entry name" value="Dipeptidase"/>
    <property type="match status" value="1"/>
</dbReference>
<accession>A0A8J2K1Z5</accession>
<dbReference type="PROSITE" id="PS51365">
    <property type="entry name" value="RENAL_DIPEPTIDASE_2"/>
    <property type="match status" value="1"/>
</dbReference>
<dbReference type="CDD" id="cd01301">
    <property type="entry name" value="rDP_like"/>
    <property type="match status" value="1"/>
</dbReference>
<feature type="region of interest" description="Disordered" evidence="2">
    <location>
        <begin position="250"/>
        <end position="273"/>
    </location>
</feature>
<dbReference type="GO" id="GO:0006508">
    <property type="term" value="P:proteolysis"/>
    <property type="evidence" value="ECO:0007669"/>
    <property type="project" value="UniProtKB-KW"/>
</dbReference>
<keyword evidence="5" id="KW-1185">Reference proteome</keyword>
<evidence type="ECO:0000313" key="4">
    <source>
        <dbReference type="EMBL" id="CAG7731325.1"/>
    </source>
</evidence>
<feature type="transmembrane region" description="Helical" evidence="3">
    <location>
        <begin position="330"/>
        <end position="353"/>
    </location>
</feature>
<keyword evidence="3" id="KW-0472">Membrane</keyword>
<comment type="cofactor">
    <cofactor evidence="1">
        <name>Zn(2+)</name>
        <dbReference type="ChEBI" id="CHEBI:29105"/>
    </cofactor>
</comment>
<dbReference type="GO" id="GO:0098552">
    <property type="term" value="C:side of membrane"/>
    <property type="evidence" value="ECO:0007669"/>
    <property type="project" value="UniProtKB-KW"/>
</dbReference>
<dbReference type="InterPro" id="IPR008257">
    <property type="entry name" value="Pept_M19"/>
</dbReference>
<dbReference type="EC" id="3.4.13.19" evidence="1"/>
<protein>
    <recommendedName>
        <fullName evidence="1">Dipeptidase</fullName>
        <ecNumber evidence="1">3.4.13.19</ecNumber>
    </recommendedName>
</protein>
<keyword evidence="1" id="KW-0336">GPI-anchor</keyword>
<keyword evidence="1" id="KW-0449">Lipoprotein</keyword>
<keyword evidence="1" id="KW-0482">Metalloprotease</keyword>
<dbReference type="EMBL" id="CAJVCH010210290">
    <property type="protein sequence ID" value="CAG7731325.1"/>
    <property type="molecule type" value="Genomic_DNA"/>
</dbReference>
<comment type="caution">
    <text evidence="4">The sequence shown here is derived from an EMBL/GenBank/DDBJ whole genome shotgun (WGS) entry which is preliminary data.</text>
</comment>
<evidence type="ECO:0000256" key="1">
    <source>
        <dbReference type="RuleBase" id="RU341113"/>
    </source>
</evidence>
<keyword evidence="1" id="KW-0479">Metal-binding</keyword>
<keyword evidence="1" id="KW-0645">Protease</keyword>
<comment type="similarity">
    <text evidence="1">Belongs to the metallo-dependent hydrolases superfamily. Peptidase M19 family.</text>
</comment>
<dbReference type="PANTHER" id="PTHR10443">
    <property type="entry name" value="MICROSOMAL DIPEPTIDASE"/>
    <property type="match status" value="1"/>
</dbReference>
<dbReference type="Pfam" id="PF01244">
    <property type="entry name" value="Peptidase_M19"/>
    <property type="match status" value="1"/>
</dbReference>
<dbReference type="AlphaFoldDB" id="A0A8J2K1Z5"/>
<keyword evidence="3" id="KW-0812">Transmembrane</keyword>
<sequence>MLRSKKTAAMDEPTGDVSSVKLEVAHNGDESDEEQFKGFKRLQFAARRKFPSSFRVDSSTLGRAKQPSQDKGGSVSHKGIKNESSSSTYMDSEEWVLHTSCLDDSSEVLHECCCQPDTEESLEGSRSQSCASVDRRDCLSKCQPSSSESDVTPHSVIYNVVAQPLPPPPSTPPNLAHHSHNESAAIPVYPPPPEWSQEFSQTHTNEGIPRVSSSAGQDRQRNIPQHQQGKQWETELDLIVPVTEPFCWPPANNRQSSNQNKLEKPPSRCDKPTQLYEKQNSRTMIFSESSLTPESRVGSSVRISQSSTSTRIHQRKRLFCEGFELDLRQICVVCGFLIVAAALGVGVGVPIALEMQTQRMNGLRHDLVRNLLAEVPLIDGHNDLAWNLRKFLQNQLKDVNFDSDLRQFDPFAGSVWSHTDLIRLREGGVGAQLWSAYVPCSHQHLDAVQIAVEQIDVIRRLVDKYPAYLSLVTTVRDIERSHQERRIASLIGVEGGHAIGNSLAVLRMLYSLGARYLTLTHNCNTPWADAASNENYQNLPERGGLTEFGKLVVLEMNRLGMLVDLAHVSAQTMKDALAVSRAPVIFSHSAASALCNHSRNVPDEVLRLVAAKGGLVMVSFYNVFIACNETASLHDVVAHIEHIRKIAGVDHVGIGAGFDGINHVPSGLEDVSRYPHLIEELLKDDTWSELDLKKLVGINFLRVFRQVETVRDEWKRMGVGPIEEWVPKDDLEGHPTTCMYYGSI</sequence>
<keyword evidence="3" id="KW-1133">Transmembrane helix</keyword>
<organism evidence="4 5">
    <name type="scientific">Allacma fusca</name>
    <dbReference type="NCBI Taxonomy" id="39272"/>
    <lineage>
        <taxon>Eukaryota</taxon>
        <taxon>Metazoa</taxon>
        <taxon>Ecdysozoa</taxon>
        <taxon>Arthropoda</taxon>
        <taxon>Hexapoda</taxon>
        <taxon>Collembola</taxon>
        <taxon>Symphypleona</taxon>
        <taxon>Sminthuridae</taxon>
        <taxon>Allacma</taxon>
    </lineage>
</organism>
<proteinExistence type="inferred from homology"/>
<feature type="compositionally biased region" description="Polar residues" evidence="2">
    <location>
        <begin position="55"/>
        <end position="71"/>
    </location>
</feature>
<keyword evidence="1" id="KW-0862">Zinc</keyword>
<gene>
    <name evidence="4" type="ORF">AFUS01_LOCUS19925</name>
</gene>
<feature type="region of interest" description="Disordered" evidence="2">
    <location>
        <begin position="54"/>
        <end position="91"/>
    </location>
</feature>
<evidence type="ECO:0000256" key="2">
    <source>
        <dbReference type="SAM" id="MobiDB-lite"/>
    </source>
</evidence>
<comment type="subcellular location">
    <subcellularLocation>
        <location evidence="1">Membrane</location>
        <topology evidence="1">Lipid-anchor</topology>
        <topology evidence="1">GPI-anchor</topology>
    </subcellularLocation>
</comment>
<comment type="subunit">
    <text evidence="1">Homodimer; disulfide-linked.</text>
</comment>
<evidence type="ECO:0000313" key="5">
    <source>
        <dbReference type="Proteomes" id="UP000708208"/>
    </source>
</evidence>
<dbReference type="GO" id="GO:0070573">
    <property type="term" value="F:metallodipeptidase activity"/>
    <property type="evidence" value="ECO:0007669"/>
    <property type="project" value="InterPro"/>
</dbReference>
<dbReference type="PANTHER" id="PTHR10443:SF47">
    <property type="entry name" value="DIPEPTIDASE"/>
    <property type="match status" value="1"/>
</dbReference>
<dbReference type="Proteomes" id="UP000708208">
    <property type="component" value="Unassembled WGS sequence"/>
</dbReference>
<keyword evidence="1" id="KW-0224">Dipeptidase</keyword>
<feature type="compositionally biased region" description="Polar residues" evidence="2">
    <location>
        <begin position="197"/>
        <end position="231"/>
    </location>
</feature>
<reference evidence="4" key="1">
    <citation type="submission" date="2021-06" db="EMBL/GenBank/DDBJ databases">
        <authorList>
            <person name="Hodson N. C."/>
            <person name="Mongue J. A."/>
            <person name="Jaron S. K."/>
        </authorList>
    </citation>
    <scope>NUCLEOTIDE SEQUENCE</scope>
</reference>
<keyword evidence="1" id="KW-0378">Hydrolase</keyword>
<feature type="region of interest" description="Disordered" evidence="2">
    <location>
        <begin position="162"/>
        <end position="232"/>
    </location>
</feature>
<feature type="region of interest" description="Disordered" evidence="2">
    <location>
        <begin position="1"/>
        <end position="20"/>
    </location>
</feature>
<evidence type="ECO:0000256" key="3">
    <source>
        <dbReference type="SAM" id="Phobius"/>
    </source>
</evidence>
<dbReference type="GO" id="GO:0046872">
    <property type="term" value="F:metal ion binding"/>
    <property type="evidence" value="ECO:0007669"/>
    <property type="project" value="UniProtKB-UniRule"/>
</dbReference>